<accession>A0A8S5SAT2</accession>
<feature type="transmembrane region" description="Helical" evidence="1">
    <location>
        <begin position="25"/>
        <end position="42"/>
    </location>
</feature>
<keyword evidence="1" id="KW-0472">Membrane</keyword>
<keyword evidence="1" id="KW-1133">Transmembrane helix</keyword>
<dbReference type="EMBL" id="BK032561">
    <property type="protein sequence ID" value="DAF47939.1"/>
    <property type="molecule type" value="Genomic_DNA"/>
</dbReference>
<evidence type="ECO:0000256" key="1">
    <source>
        <dbReference type="SAM" id="Phobius"/>
    </source>
</evidence>
<proteinExistence type="predicted"/>
<keyword evidence="1" id="KW-0812">Transmembrane</keyword>
<reference evidence="2" key="1">
    <citation type="journal article" date="2021" name="Proc. Natl. Acad. Sci. U.S.A.">
        <title>A Catalog of Tens of Thousands of Viruses from Human Metagenomes Reveals Hidden Associations with Chronic Diseases.</title>
        <authorList>
            <person name="Tisza M.J."/>
            <person name="Buck C.B."/>
        </authorList>
    </citation>
    <scope>NUCLEOTIDE SEQUENCE</scope>
    <source>
        <strain evidence="2">Ct0D87</strain>
    </source>
</reference>
<sequence>MESMNGIQPMYDLADKNNNEWGGGYWIWIILLFFLFGGNWGNNGNMQNDALMNQEFIKRDLFNTNQNVSSQGFQNSRDILESRYTTQLGLQNLGQQTQECCCVTQRAIDGVNAQNFKNTCDITTAIHSEAEATRALINANTMQDLRDKLADRDRELLTANFQLSQQAQSANIIDTLQPTPKPAYLTCSPYYAYNMTGCGCNQI</sequence>
<name>A0A8S5SAT2_9CAUD</name>
<organism evidence="2">
    <name type="scientific">Siphoviridae sp. ct0D87</name>
    <dbReference type="NCBI Taxonomy" id="2827760"/>
    <lineage>
        <taxon>Viruses</taxon>
        <taxon>Duplodnaviria</taxon>
        <taxon>Heunggongvirae</taxon>
        <taxon>Uroviricota</taxon>
        <taxon>Caudoviricetes</taxon>
    </lineage>
</organism>
<protein>
    <submittedName>
        <fullName evidence="2">Uncharacterized protein</fullName>
    </submittedName>
</protein>
<evidence type="ECO:0000313" key="2">
    <source>
        <dbReference type="EMBL" id="DAF47939.1"/>
    </source>
</evidence>